<dbReference type="EMBL" id="LN649231">
    <property type="protein sequence ID" value="CEI70547.1"/>
    <property type="molecule type" value="Genomic_DNA"/>
</dbReference>
<sequence>MFQSDIIMCLQFTIVKISIGRSLDDTNCSSTQSQTKLAKNTTCIELLSVYPLLCSWFLVNSELEQLEAMLLDTTIYLGVVGVDRDNIRLDRLLPKVHSLNSSEIC</sequence>
<accession>A0A2L2TWY2</accession>
<evidence type="ECO:0000313" key="2">
    <source>
        <dbReference type="Proteomes" id="UP000245910"/>
    </source>
</evidence>
<dbReference type="Proteomes" id="UP000245910">
    <property type="component" value="Chromosome III"/>
</dbReference>
<dbReference type="AlphaFoldDB" id="A0A2L2TWY2"/>
<reference evidence="2" key="1">
    <citation type="submission" date="2014-10" db="EMBL/GenBank/DDBJ databases">
        <authorList>
            <person name="King R."/>
        </authorList>
    </citation>
    <scope>NUCLEOTIDE SEQUENCE [LARGE SCALE GENOMIC DNA]</scope>
    <source>
        <strain evidence="2">A3/5</strain>
    </source>
</reference>
<name>A0A2L2TWY2_9HYPO</name>
<organism evidence="1 2">
    <name type="scientific">Fusarium venenatum</name>
    <dbReference type="NCBI Taxonomy" id="56646"/>
    <lineage>
        <taxon>Eukaryota</taxon>
        <taxon>Fungi</taxon>
        <taxon>Dikarya</taxon>
        <taxon>Ascomycota</taxon>
        <taxon>Pezizomycotina</taxon>
        <taxon>Sordariomycetes</taxon>
        <taxon>Hypocreomycetidae</taxon>
        <taxon>Hypocreales</taxon>
        <taxon>Nectriaceae</taxon>
        <taxon>Fusarium</taxon>
    </lineage>
</organism>
<evidence type="ECO:0000313" key="1">
    <source>
        <dbReference type="EMBL" id="CEI70547.1"/>
    </source>
</evidence>
<proteinExistence type="predicted"/>
<keyword evidence="2" id="KW-1185">Reference proteome</keyword>
<protein>
    <submittedName>
        <fullName evidence="1">Uncharacterized protein</fullName>
    </submittedName>
</protein>